<dbReference type="AlphaFoldDB" id="A0A0L6CG29"/>
<comment type="caution">
    <text evidence="2">The sequence shown here is derived from an EMBL/GenBank/DDBJ whole genome shotgun (WGS) entry which is preliminary data.</text>
</comment>
<evidence type="ECO:0000313" key="3">
    <source>
        <dbReference type="Proteomes" id="UP000037397"/>
    </source>
</evidence>
<name>A0A0L6CG29_9MICO</name>
<evidence type="ECO:0000256" key="1">
    <source>
        <dbReference type="SAM" id="MobiDB-lite"/>
    </source>
</evidence>
<evidence type="ECO:0000313" key="2">
    <source>
        <dbReference type="EMBL" id="KNX36669.1"/>
    </source>
</evidence>
<reference evidence="3" key="1">
    <citation type="submission" date="2015-03" db="EMBL/GenBank/DDBJ databases">
        <title>Luteipulveratus halotolerans sp. nov., a novel actinobacterium (Dermacoccaceae) from Sarawak, Malaysia.</title>
        <authorList>
            <person name="Juboi H."/>
            <person name="Basik A."/>
            <person name="Shamsul S.S."/>
            <person name="Arnold P."/>
            <person name="Schmitt E.K."/>
            <person name="Sanglier J.-J."/>
            <person name="Yeo T."/>
        </authorList>
    </citation>
    <scope>NUCLEOTIDE SEQUENCE [LARGE SCALE GENOMIC DNA]</scope>
    <source>
        <strain evidence="3">C296001</strain>
    </source>
</reference>
<dbReference type="STRING" id="1631356.VV01_05110"/>
<organism evidence="2 3">
    <name type="scientific">Luteipulveratus halotolerans</name>
    <dbReference type="NCBI Taxonomy" id="1631356"/>
    <lineage>
        <taxon>Bacteria</taxon>
        <taxon>Bacillati</taxon>
        <taxon>Actinomycetota</taxon>
        <taxon>Actinomycetes</taxon>
        <taxon>Micrococcales</taxon>
        <taxon>Dermacoccaceae</taxon>
        <taxon>Luteipulveratus</taxon>
    </lineage>
</organism>
<dbReference type="EMBL" id="LAIR01000002">
    <property type="protein sequence ID" value="KNX36669.1"/>
    <property type="molecule type" value="Genomic_DNA"/>
</dbReference>
<feature type="region of interest" description="Disordered" evidence="1">
    <location>
        <begin position="23"/>
        <end position="50"/>
    </location>
</feature>
<proteinExistence type="predicted"/>
<sequence>MEARWPSSRTRLRLRLIGLLGDGDSDDADSNGGHGGDHDDVDSTTPSAAAPDREICCAPGIFVGDALGSLRANRVSQLGLDSGATPRVRPVDGDDVECRVDASGDLVAGLACGTGDLVVGEVVDAAQAESDARLDVESAVRREQAPACARRLVLERVCR</sequence>
<gene>
    <name evidence="2" type="ORF">VV01_05110</name>
</gene>
<protein>
    <submittedName>
        <fullName evidence="2">Uncharacterized protein</fullName>
    </submittedName>
</protein>
<keyword evidence="3" id="KW-1185">Reference proteome</keyword>
<dbReference type="Proteomes" id="UP000037397">
    <property type="component" value="Unassembled WGS sequence"/>
</dbReference>
<accession>A0A0L6CG29</accession>